<protein>
    <submittedName>
        <fullName evidence="1">Rrf2 family transcriptional regulator</fullName>
    </submittedName>
</protein>
<dbReference type="GeneID" id="61186247"/>
<organism evidence="1 2">
    <name type="scientific">Leuconostoc carnosum</name>
    <dbReference type="NCBI Taxonomy" id="1252"/>
    <lineage>
        <taxon>Bacteria</taxon>
        <taxon>Bacillati</taxon>
        <taxon>Bacillota</taxon>
        <taxon>Bacilli</taxon>
        <taxon>Lactobacillales</taxon>
        <taxon>Lactobacillaceae</taxon>
        <taxon>Leuconostoc</taxon>
    </lineage>
</organism>
<gene>
    <name evidence="1" type="ORF">FGL89_00745</name>
</gene>
<dbReference type="Pfam" id="PF02082">
    <property type="entry name" value="Rrf2"/>
    <property type="match status" value="1"/>
</dbReference>
<sequence>MRFSYKLSDAIHILAFLSIYENDDLSSQRIADSIGSNASVVRNLMSDLRTASLIITRQGTASPQLAQDIADISVYDVYMAITMDHNLLHIDSKTNPDCIVGANIQSTLDVIYSDIETTAHDEMKKITIKSIVDDILAQHNANI</sequence>
<proteinExistence type="predicted"/>
<dbReference type="AlphaFoldDB" id="A0AAE6M410"/>
<dbReference type="OMA" id="ACWYFKS"/>
<dbReference type="InterPro" id="IPR036390">
    <property type="entry name" value="WH_DNA-bd_sf"/>
</dbReference>
<dbReference type="Gene3D" id="1.10.10.10">
    <property type="entry name" value="Winged helix-like DNA-binding domain superfamily/Winged helix DNA-binding domain"/>
    <property type="match status" value="1"/>
</dbReference>
<dbReference type="RefSeq" id="WP_014974360.1">
    <property type="nucleotide sequence ID" value="NZ_CP042374.1"/>
</dbReference>
<dbReference type="InterPro" id="IPR000944">
    <property type="entry name" value="Tscrpt_reg_Rrf2"/>
</dbReference>
<dbReference type="Proteomes" id="UP000321332">
    <property type="component" value="Chromosome"/>
</dbReference>
<dbReference type="GO" id="GO:0005829">
    <property type="term" value="C:cytosol"/>
    <property type="evidence" value="ECO:0007669"/>
    <property type="project" value="TreeGrafter"/>
</dbReference>
<evidence type="ECO:0000313" key="2">
    <source>
        <dbReference type="Proteomes" id="UP000321332"/>
    </source>
</evidence>
<dbReference type="InterPro" id="IPR036388">
    <property type="entry name" value="WH-like_DNA-bd_sf"/>
</dbReference>
<dbReference type="PANTHER" id="PTHR33221:SF15">
    <property type="entry name" value="HTH-TYPE TRANSCRIPTIONAL REGULATOR YWGB-RELATED"/>
    <property type="match status" value="1"/>
</dbReference>
<name>A0AAE6M410_LEUCA</name>
<dbReference type="PANTHER" id="PTHR33221">
    <property type="entry name" value="WINGED HELIX-TURN-HELIX TRANSCRIPTIONAL REGULATOR, RRF2 FAMILY"/>
    <property type="match status" value="1"/>
</dbReference>
<dbReference type="GO" id="GO:0003700">
    <property type="term" value="F:DNA-binding transcription factor activity"/>
    <property type="evidence" value="ECO:0007669"/>
    <property type="project" value="TreeGrafter"/>
</dbReference>
<dbReference type="SUPFAM" id="SSF46785">
    <property type="entry name" value="Winged helix' DNA-binding domain"/>
    <property type="match status" value="1"/>
</dbReference>
<evidence type="ECO:0000313" key="1">
    <source>
        <dbReference type="EMBL" id="QEA32766.1"/>
    </source>
</evidence>
<dbReference type="EMBL" id="CP042374">
    <property type="protein sequence ID" value="QEA32766.1"/>
    <property type="molecule type" value="Genomic_DNA"/>
</dbReference>
<reference evidence="1 2" key="1">
    <citation type="submission" date="2019-06" db="EMBL/GenBank/DDBJ databases">
        <title>Genome analyses of bacteria isolated from kimchi.</title>
        <authorList>
            <person name="Lee S."/>
            <person name="Ahn S."/>
            <person name="Roh S."/>
        </authorList>
    </citation>
    <scope>NUCLEOTIDE SEQUENCE [LARGE SCALE GENOMIC DNA]</scope>
    <source>
        <strain evidence="1 2">CBA3620</strain>
    </source>
</reference>
<accession>A0AAE6M410</accession>